<evidence type="ECO:0000313" key="7">
    <source>
        <dbReference type="EMBL" id="KKQ73414.1"/>
    </source>
</evidence>
<sequence length="201" mass="22532">MNKDYYEVLGVSKNASPDEIKRAYRKLALRYHPDKNKDHSNGERFKEINEAYQVLSNPQKKAQYDQFGSSDNFNYDDQSNPFSGFSGQGGQSSGWGFSGGIGEIFEDFFGGMFSQVQSEVEINLTSAILGDSLNLQTSEGERITIKIPAGTQDGQSFRFPGRGMATKRGRGDLIITVRVKIPHRFSREQKELLEELKNTGL</sequence>
<dbReference type="InterPro" id="IPR008971">
    <property type="entry name" value="HSP40/DnaJ_pept-bd"/>
</dbReference>
<keyword evidence="1" id="KW-0963">Cytoplasm</keyword>
<dbReference type="InterPro" id="IPR001623">
    <property type="entry name" value="DnaJ_domain"/>
</dbReference>
<dbReference type="STRING" id="1618336.US94_C0034G0002"/>
<dbReference type="SUPFAM" id="SSF46565">
    <property type="entry name" value="Chaperone J-domain"/>
    <property type="match status" value="1"/>
</dbReference>
<evidence type="ECO:0000256" key="1">
    <source>
        <dbReference type="ARBA" id="ARBA00022490"/>
    </source>
</evidence>
<dbReference type="FunFam" id="1.10.287.110:FF:000031">
    <property type="entry name" value="Molecular chaperone DnaJ"/>
    <property type="match status" value="1"/>
</dbReference>
<dbReference type="SMART" id="SM00271">
    <property type="entry name" value="DnaJ"/>
    <property type="match status" value="1"/>
</dbReference>
<keyword evidence="2" id="KW-0235">DNA replication</keyword>
<dbReference type="GO" id="GO:0005737">
    <property type="term" value="C:cytoplasm"/>
    <property type="evidence" value="ECO:0007669"/>
    <property type="project" value="TreeGrafter"/>
</dbReference>
<dbReference type="AlphaFoldDB" id="A0A0G0MI50"/>
<evidence type="ECO:0000313" key="8">
    <source>
        <dbReference type="Proteomes" id="UP000034498"/>
    </source>
</evidence>
<dbReference type="PROSITE" id="PS50076">
    <property type="entry name" value="DNAJ_2"/>
    <property type="match status" value="1"/>
</dbReference>
<protein>
    <submittedName>
        <fullName evidence="7">Heat shock protein DnaJ domain protein</fullName>
    </submittedName>
</protein>
<name>A0A0G0MI50_9BACT</name>
<evidence type="ECO:0000256" key="3">
    <source>
        <dbReference type="ARBA" id="ARBA00022737"/>
    </source>
</evidence>
<dbReference type="InterPro" id="IPR018253">
    <property type="entry name" value="DnaJ_domain_CS"/>
</dbReference>
<reference evidence="7 8" key="1">
    <citation type="journal article" date="2015" name="Nature">
        <title>rRNA introns, odd ribosomes, and small enigmatic genomes across a large radiation of phyla.</title>
        <authorList>
            <person name="Brown C.T."/>
            <person name="Hug L.A."/>
            <person name="Thomas B.C."/>
            <person name="Sharon I."/>
            <person name="Castelle C.J."/>
            <person name="Singh A."/>
            <person name="Wilkins M.J."/>
            <person name="Williams K.H."/>
            <person name="Banfield J.F."/>
        </authorList>
    </citation>
    <scope>NUCLEOTIDE SEQUENCE [LARGE SCALE GENOMIC DNA]</scope>
</reference>
<dbReference type="PRINTS" id="PR00625">
    <property type="entry name" value="JDOMAIN"/>
</dbReference>
<evidence type="ECO:0000259" key="6">
    <source>
        <dbReference type="PROSITE" id="PS50076"/>
    </source>
</evidence>
<evidence type="ECO:0000256" key="5">
    <source>
        <dbReference type="ARBA" id="ARBA00023186"/>
    </source>
</evidence>
<proteinExistence type="predicted"/>
<gene>
    <name evidence="7" type="ORF">US94_C0034G0002</name>
</gene>
<dbReference type="PATRIC" id="fig|1618336.3.peg.508"/>
<dbReference type="Pfam" id="PF01556">
    <property type="entry name" value="DnaJ_C"/>
    <property type="match status" value="1"/>
</dbReference>
<dbReference type="PANTHER" id="PTHR43096:SF48">
    <property type="entry name" value="CHAPERONE PROTEIN DNAJ"/>
    <property type="match status" value="1"/>
</dbReference>
<dbReference type="Gene3D" id="2.60.260.20">
    <property type="entry name" value="Urease metallochaperone UreE, N-terminal domain"/>
    <property type="match status" value="1"/>
</dbReference>
<dbReference type="InterPro" id="IPR036869">
    <property type="entry name" value="J_dom_sf"/>
</dbReference>
<evidence type="ECO:0000256" key="2">
    <source>
        <dbReference type="ARBA" id="ARBA00022705"/>
    </source>
</evidence>
<keyword evidence="5" id="KW-0143">Chaperone</keyword>
<comment type="caution">
    <text evidence="7">The sequence shown here is derived from an EMBL/GenBank/DDBJ whole genome shotgun (WGS) entry which is preliminary data.</text>
</comment>
<organism evidence="7 8">
    <name type="scientific">Berkelbacteria bacterium GW2011_GWB1_38_5</name>
    <dbReference type="NCBI Taxonomy" id="1618336"/>
    <lineage>
        <taxon>Bacteria</taxon>
        <taxon>Candidatus Berkelbacteria</taxon>
    </lineage>
</organism>
<dbReference type="Gene3D" id="1.10.287.110">
    <property type="entry name" value="DnaJ domain"/>
    <property type="match status" value="1"/>
</dbReference>
<evidence type="ECO:0000256" key="4">
    <source>
        <dbReference type="ARBA" id="ARBA00023016"/>
    </source>
</evidence>
<dbReference type="GO" id="GO:0006260">
    <property type="term" value="P:DNA replication"/>
    <property type="evidence" value="ECO:0007669"/>
    <property type="project" value="UniProtKB-KW"/>
</dbReference>
<dbReference type="GO" id="GO:0051082">
    <property type="term" value="F:unfolded protein binding"/>
    <property type="evidence" value="ECO:0007669"/>
    <property type="project" value="InterPro"/>
</dbReference>
<dbReference type="GO" id="GO:0042026">
    <property type="term" value="P:protein refolding"/>
    <property type="evidence" value="ECO:0007669"/>
    <property type="project" value="TreeGrafter"/>
</dbReference>
<feature type="domain" description="J" evidence="6">
    <location>
        <begin position="4"/>
        <end position="68"/>
    </location>
</feature>
<dbReference type="InterPro" id="IPR002939">
    <property type="entry name" value="DnaJ_C"/>
</dbReference>
<dbReference type="PANTHER" id="PTHR43096">
    <property type="entry name" value="DNAJ HOMOLOG 1, MITOCHONDRIAL-RELATED"/>
    <property type="match status" value="1"/>
</dbReference>
<dbReference type="PROSITE" id="PS00636">
    <property type="entry name" value="DNAJ_1"/>
    <property type="match status" value="1"/>
</dbReference>
<dbReference type="FunFam" id="2.60.260.20:FF:000013">
    <property type="entry name" value="DnaJ subfamily B member 11"/>
    <property type="match status" value="1"/>
</dbReference>
<dbReference type="SUPFAM" id="SSF49493">
    <property type="entry name" value="HSP40/DnaJ peptide-binding domain"/>
    <property type="match status" value="1"/>
</dbReference>
<keyword evidence="3" id="KW-0677">Repeat</keyword>
<dbReference type="CDD" id="cd06257">
    <property type="entry name" value="DnaJ"/>
    <property type="match status" value="1"/>
</dbReference>
<dbReference type="EMBL" id="LBUX01000034">
    <property type="protein sequence ID" value="KKQ73414.1"/>
    <property type="molecule type" value="Genomic_DNA"/>
</dbReference>
<keyword evidence="4 7" id="KW-0346">Stress response</keyword>
<accession>A0A0G0MI50</accession>
<dbReference type="Proteomes" id="UP000034498">
    <property type="component" value="Unassembled WGS sequence"/>
</dbReference>
<dbReference type="Pfam" id="PF00226">
    <property type="entry name" value="DnaJ"/>
    <property type="match status" value="1"/>
</dbReference>